<evidence type="ECO:0008006" key="4">
    <source>
        <dbReference type="Google" id="ProtNLM"/>
    </source>
</evidence>
<keyword evidence="3" id="KW-1185">Reference proteome</keyword>
<proteinExistence type="predicted"/>
<dbReference type="RefSeq" id="WP_272173024.1">
    <property type="nucleotide sequence ID" value="NZ_JAQOSL010000075.1"/>
</dbReference>
<dbReference type="Gene3D" id="3.40.50.300">
    <property type="entry name" value="P-loop containing nucleotide triphosphate hydrolases"/>
    <property type="match status" value="1"/>
</dbReference>
<organism evidence="2 3">
    <name type="scientific">Streptomyces heilongjiangensis</name>
    <dbReference type="NCBI Taxonomy" id="945052"/>
    <lineage>
        <taxon>Bacteria</taxon>
        <taxon>Bacillati</taxon>
        <taxon>Actinomycetota</taxon>
        <taxon>Actinomycetes</taxon>
        <taxon>Kitasatosporales</taxon>
        <taxon>Streptomycetaceae</taxon>
        <taxon>Streptomyces</taxon>
    </lineage>
</organism>
<protein>
    <recommendedName>
        <fullName evidence="4">Thymidylate kinase</fullName>
    </recommendedName>
</protein>
<reference evidence="3" key="1">
    <citation type="journal article" date="2019" name="Int. J. Syst. Evol. Microbiol.">
        <title>The Global Catalogue of Microorganisms (GCM) 10K type strain sequencing project: providing services to taxonomists for standard genome sequencing and annotation.</title>
        <authorList>
            <consortium name="The Broad Institute Genomics Platform"/>
            <consortium name="The Broad Institute Genome Sequencing Center for Infectious Disease"/>
            <person name="Wu L."/>
            <person name="Ma J."/>
        </authorList>
    </citation>
    <scope>NUCLEOTIDE SEQUENCE [LARGE SCALE GENOMIC DNA]</scope>
    <source>
        <strain evidence="3">JCM 9918</strain>
    </source>
</reference>
<dbReference type="Proteomes" id="UP001596112">
    <property type="component" value="Unassembled WGS sequence"/>
</dbReference>
<feature type="region of interest" description="Disordered" evidence="1">
    <location>
        <begin position="294"/>
        <end position="316"/>
    </location>
</feature>
<evidence type="ECO:0000256" key="1">
    <source>
        <dbReference type="SAM" id="MobiDB-lite"/>
    </source>
</evidence>
<name>A0ABW1BIV3_9ACTN</name>
<gene>
    <name evidence="2" type="ORF">ACFQGO_37470</name>
</gene>
<dbReference type="InterPro" id="IPR027417">
    <property type="entry name" value="P-loop_NTPase"/>
</dbReference>
<evidence type="ECO:0000313" key="2">
    <source>
        <dbReference type="EMBL" id="MFC5813132.1"/>
    </source>
</evidence>
<dbReference type="SUPFAM" id="SSF52540">
    <property type="entry name" value="P-loop containing nucleoside triphosphate hydrolases"/>
    <property type="match status" value="1"/>
</dbReference>
<dbReference type="EMBL" id="JBHSNZ010000053">
    <property type="protein sequence ID" value="MFC5813132.1"/>
    <property type="molecule type" value="Genomic_DNA"/>
</dbReference>
<evidence type="ECO:0000313" key="3">
    <source>
        <dbReference type="Proteomes" id="UP001596112"/>
    </source>
</evidence>
<accession>A0ABW1BIV3</accession>
<comment type="caution">
    <text evidence="2">The sequence shown here is derived from an EMBL/GenBank/DDBJ whole genome shotgun (WGS) entry which is preliminary data.</text>
</comment>
<sequence length="316" mass="34183">MPHAPTAEGRGLYISFLGMDGIGKSTLSEHLVAELRERGLTVTPVSWRSCLDADLPVWPQEALRTLWMDTFRLLFGGAVDQGEAVALPERYADWTDRRAEDRLGELQATASSPSGPLAAALVEFAGNIVLHAEVIRPALERDQVVVQETFPYKHVLKEYLLATELSAARAGGPYTPEEIDFLFAPVEAFFGGGALRPDVGVLVDGPVELALRWRLGQSGAVGVLEDLRTAGRPGNDGFIALQSASARRFHAFAQKYGWTVHTVRDAPVEANTRRGLDLVLAEIARLRPSWGLAGSGTGGTPQEAGAAEISTERVYR</sequence>